<feature type="transmembrane region" description="Helical" evidence="1">
    <location>
        <begin position="7"/>
        <end position="26"/>
    </location>
</feature>
<keyword evidence="1" id="KW-0812">Transmembrane</keyword>
<reference evidence="2 3" key="1">
    <citation type="journal article" date="2019" name="Int. J. Syst. Evol. Microbiol.">
        <title>The Global Catalogue of Microorganisms (GCM) 10K type strain sequencing project: providing services to taxonomists for standard genome sequencing and annotation.</title>
        <authorList>
            <consortium name="The Broad Institute Genomics Platform"/>
            <consortium name="The Broad Institute Genome Sequencing Center for Infectious Disease"/>
            <person name="Wu L."/>
            <person name="Ma J."/>
        </authorList>
    </citation>
    <scope>NUCLEOTIDE SEQUENCE [LARGE SCALE GENOMIC DNA]</scope>
    <source>
        <strain evidence="2 3">DSM 29988</strain>
    </source>
</reference>
<name>A0ABD5ZC38_9EURY</name>
<evidence type="ECO:0000256" key="1">
    <source>
        <dbReference type="SAM" id="Phobius"/>
    </source>
</evidence>
<gene>
    <name evidence="2" type="ORF">ACFQJC_04290</name>
</gene>
<keyword evidence="1" id="KW-0472">Membrane</keyword>
<keyword evidence="1" id="KW-1133">Transmembrane helix</keyword>
<evidence type="ECO:0000313" key="2">
    <source>
        <dbReference type="EMBL" id="MFC7202721.1"/>
    </source>
</evidence>
<dbReference type="AlphaFoldDB" id="A0ABD5ZC38"/>
<protein>
    <submittedName>
        <fullName evidence="2">Uncharacterized protein</fullName>
    </submittedName>
</protein>
<dbReference type="EMBL" id="JBHTAA010000001">
    <property type="protein sequence ID" value="MFC7202721.1"/>
    <property type="molecule type" value="Genomic_DNA"/>
</dbReference>
<dbReference type="Proteomes" id="UP001596481">
    <property type="component" value="Unassembled WGS sequence"/>
</dbReference>
<organism evidence="2 3">
    <name type="scientific">Haloferax namakaokahaiae</name>
    <dbReference type="NCBI Taxonomy" id="1748331"/>
    <lineage>
        <taxon>Archaea</taxon>
        <taxon>Methanobacteriati</taxon>
        <taxon>Methanobacteriota</taxon>
        <taxon>Stenosarchaea group</taxon>
        <taxon>Halobacteria</taxon>
        <taxon>Halobacteriales</taxon>
        <taxon>Haloferacaceae</taxon>
        <taxon>Haloferax</taxon>
    </lineage>
</organism>
<sequence>MVSLSSYADEIGPTALILVGFLLFVFPEPATSALGAGLMLFGAAYWFWEWGRPEESA</sequence>
<proteinExistence type="predicted"/>
<evidence type="ECO:0000313" key="3">
    <source>
        <dbReference type="Proteomes" id="UP001596481"/>
    </source>
</evidence>
<keyword evidence="3" id="KW-1185">Reference proteome</keyword>
<comment type="caution">
    <text evidence="2">The sequence shown here is derived from an EMBL/GenBank/DDBJ whole genome shotgun (WGS) entry which is preliminary data.</text>
</comment>
<dbReference type="RefSeq" id="WP_390222014.1">
    <property type="nucleotide sequence ID" value="NZ_JBHTAA010000001.1"/>
</dbReference>
<accession>A0ABD5ZC38</accession>